<comment type="subcellular location">
    <subcellularLocation>
        <location evidence="1 5">Cytoplasm</location>
    </subcellularLocation>
</comment>
<dbReference type="InterPro" id="IPR053924">
    <property type="entry name" value="RecX_HTH_2nd"/>
</dbReference>
<dbReference type="EMBL" id="CP028901">
    <property type="protein sequence ID" value="AWB32876.1"/>
    <property type="molecule type" value="Genomic_DNA"/>
</dbReference>
<dbReference type="InterPro" id="IPR003783">
    <property type="entry name" value="Regulatory_RecX"/>
</dbReference>
<dbReference type="GO" id="GO:0006282">
    <property type="term" value="P:regulation of DNA repair"/>
    <property type="evidence" value="ECO:0007669"/>
    <property type="project" value="UniProtKB-UniRule"/>
</dbReference>
<evidence type="ECO:0000256" key="4">
    <source>
        <dbReference type="ARBA" id="ARBA00022490"/>
    </source>
</evidence>
<evidence type="ECO:0000256" key="5">
    <source>
        <dbReference type="HAMAP-Rule" id="MF_01114"/>
    </source>
</evidence>
<feature type="domain" description="RecX second three-helical" evidence="7">
    <location>
        <begin position="151"/>
        <end position="190"/>
    </location>
</feature>
<dbReference type="KEGG" id="boz:DBV39_03135"/>
<organism evidence="9 10">
    <name type="scientific">Orrella marina</name>
    <dbReference type="NCBI Taxonomy" id="2163011"/>
    <lineage>
        <taxon>Bacteria</taxon>
        <taxon>Pseudomonadati</taxon>
        <taxon>Pseudomonadota</taxon>
        <taxon>Betaproteobacteria</taxon>
        <taxon>Burkholderiales</taxon>
        <taxon>Alcaligenaceae</taxon>
        <taxon>Orrella</taxon>
    </lineage>
</organism>
<evidence type="ECO:0000313" key="10">
    <source>
        <dbReference type="Proteomes" id="UP000244571"/>
    </source>
</evidence>
<dbReference type="PANTHER" id="PTHR33602:SF1">
    <property type="entry name" value="REGULATORY PROTEIN RECX FAMILY PROTEIN"/>
    <property type="match status" value="1"/>
</dbReference>
<dbReference type="Pfam" id="PF02631">
    <property type="entry name" value="RecX_HTH2"/>
    <property type="match status" value="1"/>
</dbReference>
<evidence type="ECO:0000259" key="8">
    <source>
        <dbReference type="Pfam" id="PF21981"/>
    </source>
</evidence>
<proteinExistence type="inferred from homology"/>
<protein>
    <recommendedName>
        <fullName evidence="3 5">Regulatory protein RecX</fullName>
    </recommendedName>
</protein>
<evidence type="ECO:0000256" key="6">
    <source>
        <dbReference type="SAM" id="MobiDB-lite"/>
    </source>
</evidence>
<dbReference type="InterPro" id="IPR036388">
    <property type="entry name" value="WH-like_DNA-bd_sf"/>
</dbReference>
<name>A0A2R4XGC7_9BURK</name>
<dbReference type="HAMAP" id="MF_01114">
    <property type="entry name" value="RecX"/>
    <property type="match status" value="1"/>
</dbReference>
<evidence type="ECO:0000313" key="9">
    <source>
        <dbReference type="EMBL" id="AWB32876.1"/>
    </source>
</evidence>
<reference evidence="9 10" key="1">
    <citation type="submission" date="2018-04" db="EMBL/GenBank/DDBJ databases">
        <title>Bordetella sp. HZ20 isolated from seawater.</title>
        <authorList>
            <person name="Sun C."/>
        </authorList>
    </citation>
    <scope>NUCLEOTIDE SEQUENCE [LARGE SCALE GENOMIC DNA]</scope>
    <source>
        <strain evidence="9 10">HZ20</strain>
    </source>
</reference>
<comment type="function">
    <text evidence="5">Modulates RecA activity.</text>
</comment>
<dbReference type="PANTHER" id="PTHR33602">
    <property type="entry name" value="REGULATORY PROTEIN RECX FAMILY PROTEIN"/>
    <property type="match status" value="1"/>
</dbReference>
<feature type="region of interest" description="Disordered" evidence="6">
    <location>
        <begin position="105"/>
        <end position="132"/>
    </location>
</feature>
<sequence length="265" mass="30112">MRPKYPKNNPPGVLRASELTGDESGQNKAGNPDPSLNERHKPLDKKARKGSDISLKARAVRYLSIREYSRDELFRKLSPYARKMSLKPQSDTRQDGDLEVGASIRDEDARTGMTEVVRSTGDSDSDSGEHPFDSTVLDALLDELEREGWQSDARFAHALEHSHRGRFGSRRIAYSMRERGLDDELIRESLDRLKDSEPQRAWQVWRKRFGQKGLPTDSREYARQARFLASRGFGGMLLPGSFRGDTSQTLTWTVIRTSRLVDACQ</sequence>
<evidence type="ECO:0000259" key="7">
    <source>
        <dbReference type="Pfam" id="PF02631"/>
    </source>
</evidence>
<evidence type="ECO:0000256" key="3">
    <source>
        <dbReference type="ARBA" id="ARBA00018111"/>
    </source>
</evidence>
<dbReference type="InterPro" id="IPR053925">
    <property type="entry name" value="RecX_HTH_3rd"/>
</dbReference>
<comment type="similarity">
    <text evidence="2 5">Belongs to the RecX family.</text>
</comment>
<feature type="region of interest" description="Disordered" evidence="6">
    <location>
        <begin position="1"/>
        <end position="51"/>
    </location>
</feature>
<feature type="domain" description="RecX third three-helical" evidence="8">
    <location>
        <begin position="197"/>
        <end position="234"/>
    </location>
</feature>
<accession>A0A2R4XGC7</accession>
<dbReference type="Pfam" id="PF21981">
    <property type="entry name" value="RecX_HTH3"/>
    <property type="match status" value="1"/>
</dbReference>
<feature type="compositionally biased region" description="Basic and acidic residues" evidence="6">
    <location>
        <begin position="36"/>
        <end position="51"/>
    </location>
</feature>
<keyword evidence="10" id="KW-1185">Reference proteome</keyword>
<evidence type="ECO:0000256" key="2">
    <source>
        <dbReference type="ARBA" id="ARBA00009695"/>
    </source>
</evidence>
<dbReference type="AlphaFoldDB" id="A0A2R4XGC7"/>
<gene>
    <name evidence="5" type="primary">recX</name>
    <name evidence="9" type="ORF">DBV39_03135</name>
</gene>
<keyword evidence="4 5" id="KW-0963">Cytoplasm</keyword>
<dbReference type="GO" id="GO:0005737">
    <property type="term" value="C:cytoplasm"/>
    <property type="evidence" value="ECO:0007669"/>
    <property type="project" value="UniProtKB-SubCell"/>
</dbReference>
<evidence type="ECO:0000256" key="1">
    <source>
        <dbReference type="ARBA" id="ARBA00004496"/>
    </source>
</evidence>
<dbReference type="Gene3D" id="1.10.10.10">
    <property type="entry name" value="Winged helix-like DNA-binding domain superfamily/Winged helix DNA-binding domain"/>
    <property type="match status" value="3"/>
</dbReference>
<dbReference type="Proteomes" id="UP000244571">
    <property type="component" value="Chromosome"/>
</dbReference>